<accession>B4VSS9</accession>
<dbReference type="AlphaFoldDB" id="B4VSS9"/>
<dbReference type="EMBL" id="DS989851">
    <property type="protein sequence ID" value="EDX74948.1"/>
    <property type="molecule type" value="Genomic_DNA"/>
</dbReference>
<dbReference type="HOGENOM" id="CLU_3268457_0_0_3"/>
<protein>
    <submittedName>
        <fullName evidence="1">Uncharacterized protein</fullName>
    </submittedName>
</protein>
<evidence type="ECO:0000313" key="2">
    <source>
        <dbReference type="Proteomes" id="UP000003835"/>
    </source>
</evidence>
<organism evidence="1 2">
    <name type="scientific">Coleofasciculus chthonoplastes PCC 7420</name>
    <dbReference type="NCBI Taxonomy" id="118168"/>
    <lineage>
        <taxon>Bacteria</taxon>
        <taxon>Bacillati</taxon>
        <taxon>Cyanobacteriota</taxon>
        <taxon>Cyanophyceae</taxon>
        <taxon>Coleofasciculales</taxon>
        <taxon>Coleofasciculaceae</taxon>
        <taxon>Coleofasciculus</taxon>
    </lineage>
</organism>
<evidence type="ECO:0000313" key="1">
    <source>
        <dbReference type="EMBL" id="EDX74948.1"/>
    </source>
</evidence>
<name>B4VSS9_9CYAN</name>
<reference evidence="1 2" key="1">
    <citation type="submission" date="2008-07" db="EMBL/GenBank/DDBJ databases">
        <authorList>
            <person name="Tandeau de Marsac N."/>
            <person name="Ferriera S."/>
            <person name="Johnson J."/>
            <person name="Kravitz S."/>
            <person name="Beeson K."/>
            <person name="Sutton G."/>
            <person name="Rogers Y.-H."/>
            <person name="Friedman R."/>
            <person name="Frazier M."/>
            <person name="Venter J.C."/>
        </authorList>
    </citation>
    <scope>NUCLEOTIDE SEQUENCE [LARGE SCALE GENOMIC DNA]</scope>
    <source>
        <strain evidence="1 2">PCC 7420</strain>
    </source>
</reference>
<dbReference type="Proteomes" id="UP000003835">
    <property type="component" value="Unassembled WGS sequence"/>
</dbReference>
<dbReference type="STRING" id="118168.MC7420_822"/>
<proteinExistence type="predicted"/>
<sequence>MSFVHSTATFPELEIVSTLGRQFQPRPSQLNILICLSPLQP</sequence>
<gene>
    <name evidence="1" type="ORF">MC7420_822</name>
</gene>
<keyword evidence="2" id="KW-1185">Reference proteome</keyword>